<accession>A0ABD3BA47</accession>
<sequence>MSYRGSFTRSLVTAARSTAFRPSPRLSSHPRFRPSSFPSSRPNSRLFSFSNPRTLGLGELGRTQSLMSSHTGAMLTTSHTASNVRAFCELSHEMVREQYYWKFGIARLVLDDLGTCSIGFCHDKIFTFHIYQIPVESRIEFCHFCKIWSGQDDSDEVNNTEGEKSKKEENEYALGASADYGDESINPKATMAGY</sequence>
<reference evidence="3" key="1">
    <citation type="journal article" date="2024" name="IScience">
        <title>Strigolactones Initiate the Formation of Haustorium-like Structures in Castilleja.</title>
        <authorList>
            <person name="Buerger M."/>
            <person name="Peterson D."/>
            <person name="Chory J."/>
        </authorList>
    </citation>
    <scope>NUCLEOTIDE SEQUENCE [LARGE SCALE GENOMIC DNA]</scope>
</reference>
<evidence type="ECO:0000313" key="2">
    <source>
        <dbReference type="EMBL" id="KAL3614256.1"/>
    </source>
</evidence>
<organism evidence="2 3">
    <name type="scientific">Castilleja foliolosa</name>
    <dbReference type="NCBI Taxonomy" id="1961234"/>
    <lineage>
        <taxon>Eukaryota</taxon>
        <taxon>Viridiplantae</taxon>
        <taxon>Streptophyta</taxon>
        <taxon>Embryophyta</taxon>
        <taxon>Tracheophyta</taxon>
        <taxon>Spermatophyta</taxon>
        <taxon>Magnoliopsida</taxon>
        <taxon>eudicotyledons</taxon>
        <taxon>Gunneridae</taxon>
        <taxon>Pentapetalae</taxon>
        <taxon>asterids</taxon>
        <taxon>lamiids</taxon>
        <taxon>Lamiales</taxon>
        <taxon>Orobanchaceae</taxon>
        <taxon>Pedicularideae</taxon>
        <taxon>Castillejinae</taxon>
        <taxon>Castilleja</taxon>
    </lineage>
</organism>
<feature type="compositionally biased region" description="Basic and acidic residues" evidence="1">
    <location>
        <begin position="161"/>
        <end position="170"/>
    </location>
</feature>
<feature type="region of interest" description="Disordered" evidence="1">
    <location>
        <begin position="21"/>
        <end position="44"/>
    </location>
</feature>
<keyword evidence="3" id="KW-1185">Reference proteome</keyword>
<dbReference type="EMBL" id="JAVIJP010000107">
    <property type="protein sequence ID" value="KAL3614256.1"/>
    <property type="molecule type" value="Genomic_DNA"/>
</dbReference>
<gene>
    <name evidence="2" type="ORF">CASFOL_042330</name>
</gene>
<comment type="caution">
    <text evidence="2">The sequence shown here is derived from an EMBL/GenBank/DDBJ whole genome shotgun (WGS) entry which is preliminary data.</text>
</comment>
<evidence type="ECO:0000256" key="1">
    <source>
        <dbReference type="SAM" id="MobiDB-lite"/>
    </source>
</evidence>
<proteinExistence type="predicted"/>
<evidence type="ECO:0000313" key="3">
    <source>
        <dbReference type="Proteomes" id="UP001632038"/>
    </source>
</evidence>
<protein>
    <submittedName>
        <fullName evidence="2">Uncharacterized protein</fullName>
    </submittedName>
</protein>
<name>A0ABD3BA47_9LAMI</name>
<feature type="region of interest" description="Disordered" evidence="1">
    <location>
        <begin position="154"/>
        <end position="194"/>
    </location>
</feature>
<dbReference type="Proteomes" id="UP001632038">
    <property type="component" value="Unassembled WGS sequence"/>
</dbReference>
<dbReference type="AlphaFoldDB" id="A0ABD3BA47"/>